<evidence type="ECO:0000256" key="6">
    <source>
        <dbReference type="ARBA" id="ARBA00022825"/>
    </source>
</evidence>
<dbReference type="GO" id="GO:0005764">
    <property type="term" value="C:lysosome"/>
    <property type="evidence" value="ECO:0007669"/>
    <property type="project" value="UniProtKB-ARBA"/>
</dbReference>
<keyword evidence="13" id="KW-1185">Reference proteome</keyword>
<dbReference type="InParanoid" id="A0A6P3EPY4"/>
<evidence type="ECO:0000256" key="4">
    <source>
        <dbReference type="ARBA" id="ARBA00022729"/>
    </source>
</evidence>
<evidence type="ECO:0000256" key="2">
    <source>
        <dbReference type="ARBA" id="ARBA00011079"/>
    </source>
</evidence>
<evidence type="ECO:0000256" key="12">
    <source>
        <dbReference type="SAM" id="SignalP"/>
    </source>
</evidence>
<dbReference type="InterPro" id="IPR029058">
    <property type="entry name" value="AB_hydrolase_fold"/>
</dbReference>
<keyword evidence="4 12" id="KW-0732">Signal</keyword>
<keyword evidence="5" id="KW-0378">Hydrolase</keyword>
<evidence type="ECO:0000256" key="5">
    <source>
        <dbReference type="ARBA" id="ARBA00022801"/>
    </source>
</evidence>
<dbReference type="GeneID" id="101569166"/>
<keyword evidence="7" id="KW-0325">Glycoprotein</keyword>
<evidence type="ECO:0000256" key="10">
    <source>
        <dbReference type="ARBA" id="ARBA00069766"/>
    </source>
</evidence>
<gene>
    <name evidence="14" type="primary">Prss16</name>
</gene>
<dbReference type="SUPFAM" id="SSF53474">
    <property type="entry name" value="alpha/beta-Hydrolases"/>
    <property type="match status" value="1"/>
</dbReference>
<dbReference type="Gene3D" id="3.40.50.1820">
    <property type="entry name" value="alpha/beta hydrolase"/>
    <property type="match status" value="1"/>
</dbReference>
<dbReference type="FunFam" id="1.20.120.980:FF:000004">
    <property type="entry name" value="Thymus-specific serine protease"/>
    <property type="match status" value="1"/>
</dbReference>
<name>A0A6P3EPY4_OCTDE</name>
<evidence type="ECO:0000256" key="7">
    <source>
        <dbReference type="ARBA" id="ARBA00023180"/>
    </source>
</evidence>
<dbReference type="CTD" id="10279"/>
<dbReference type="FunFam" id="3.40.50.1820:FF:000200">
    <property type="entry name" value="Serine protease 16"/>
    <property type="match status" value="1"/>
</dbReference>
<accession>A0A6P3EPY4</accession>
<dbReference type="Pfam" id="PF05577">
    <property type="entry name" value="Peptidase_S28"/>
    <property type="match status" value="1"/>
</dbReference>
<protein>
    <recommendedName>
        <fullName evidence="10">Thymus-specific serine protease</fullName>
    </recommendedName>
    <alternativeName>
        <fullName evidence="11">Serine protease 16</fullName>
    </alternativeName>
</protein>
<dbReference type="AlphaFoldDB" id="A0A6P3EPY4"/>
<evidence type="ECO:0000313" key="14">
    <source>
        <dbReference type="RefSeq" id="XP_004628534.1"/>
    </source>
</evidence>
<reference evidence="14" key="1">
    <citation type="submission" date="2025-08" db="UniProtKB">
        <authorList>
            <consortium name="RefSeq"/>
        </authorList>
    </citation>
    <scope>IDENTIFICATION</scope>
</reference>
<evidence type="ECO:0000256" key="3">
    <source>
        <dbReference type="ARBA" id="ARBA00022670"/>
    </source>
</evidence>
<dbReference type="InterPro" id="IPR008758">
    <property type="entry name" value="Peptidase_S28"/>
</dbReference>
<keyword evidence="3 14" id="KW-0645">Protease</keyword>
<dbReference type="PANTHER" id="PTHR11010">
    <property type="entry name" value="PROTEASE S28 PRO-X CARBOXYPEPTIDASE-RELATED"/>
    <property type="match status" value="1"/>
</dbReference>
<feature type="chain" id="PRO_5028310803" description="Thymus-specific serine protease" evidence="12">
    <location>
        <begin position="26"/>
        <end position="518"/>
    </location>
</feature>
<proteinExistence type="inferred from homology"/>
<sequence>MAGGPWLHTLLLALLSGLPAEGTWASLTRFAPARPAALLLRRLGEHVRWLRASTGPDSGARAGWLQQPLDPFNSSDGRTFLQRYWVNDRHWAGQDSPVFLHLGGEGSLGPHSVMTGHPAALAPTWGALVVSLEHRFYGLSVPVGGLGLAQLRYLSSRHALADVASARLALSRLFNVTSASAWVCFGGSYAGALAAWARLKLPHLVAAAVASSAPVRATLDFAEYNAVVSRSLASAVVGGSPECLAAVSAAFAQVERRLRAGGAARAALRSELGACGSLSRPEDRAELLEALQALVGGAVQYDGQAGAPLGVRQLCGDLLKGARNGTYPEAYFGLRLAAQVAMHSLGQRCLSSSRAQTIAQLRATEPQVSGVGDRQWLYQTCTEFGFYVTCEDPECPFPQLPALPSHVELCEQVFGLSASSIARAVAQTNTYYGAQAPGTTRVLFVNGDMDPWHVLSVTQASGPSGAALLIPGASHCADMAPERPSDPMSLRQARQSILQQLQTWLGQVKEESQQGGLA</sequence>
<dbReference type="InterPro" id="IPR042269">
    <property type="entry name" value="Ser_carbopepase_S28_SKS"/>
</dbReference>
<dbReference type="PANTHER" id="PTHR11010:SF11">
    <property type="entry name" value="THYMUS-SPECIFIC SERINE PROTEASE"/>
    <property type="match status" value="1"/>
</dbReference>
<dbReference type="GO" id="GO:0070008">
    <property type="term" value="F:serine-type exopeptidase activity"/>
    <property type="evidence" value="ECO:0007669"/>
    <property type="project" value="InterPro"/>
</dbReference>
<comment type="similarity">
    <text evidence="2">Belongs to the peptidase S28 family.</text>
</comment>
<evidence type="ECO:0000256" key="11">
    <source>
        <dbReference type="ARBA" id="ARBA00075583"/>
    </source>
</evidence>
<dbReference type="GO" id="GO:0005768">
    <property type="term" value="C:endosome"/>
    <property type="evidence" value="ECO:0007669"/>
    <property type="project" value="TreeGrafter"/>
</dbReference>
<evidence type="ECO:0000256" key="8">
    <source>
        <dbReference type="ARBA" id="ARBA00023329"/>
    </source>
</evidence>
<feature type="signal peptide" evidence="12">
    <location>
        <begin position="1"/>
        <end position="25"/>
    </location>
</feature>
<evidence type="ECO:0000313" key="13">
    <source>
        <dbReference type="Proteomes" id="UP000515203"/>
    </source>
</evidence>
<dbReference type="Gene3D" id="1.20.120.980">
    <property type="entry name" value="Serine carboxypeptidase S28, SKS domain"/>
    <property type="match status" value="1"/>
</dbReference>
<comment type="subcellular location">
    <subcellularLocation>
        <location evidence="1">Cytoplasmic vesicle</location>
    </subcellularLocation>
</comment>
<organism evidence="13 14">
    <name type="scientific">Octodon degus</name>
    <name type="common">Degu</name>
    <name type="synonym">Sciurus degus</name>
    <dbReference type="NCBI Taxonomy" id="10160"/>
    <lineage>
        <taxon>Eukaryota</taxon>
        <taxon>Metazoa</taxon>
        <taxon>Chordata</taxon>
        <taxon>Craniata</taxon>
        <taxon>Vertebrata</taxon>
        <taxon>Euteleostomi</taxon>
        <taxon>Mammalia</taxon>
        <taxon>Eutheria</taxon>
        <taxon>Euarchontoglires</taxon>
        <taxon>Glires</taxon>
        <taxon>Rodentia</taxon>
        <taxon>Hystricomorpha</taxon>
        <taxon>Octodontidae</taxon>
        <taxon>Octodon</taxon>
    </lineage>
</organism>
<evidence type="ECO:0000256" key="1">
    <source>
        <dbReference type="ARBA" id="ARBA00004541"/>
    </source>
</evidence>
<keyword evidence="8" id="KW-0968">Cytoplasmic vesicle</keyword>
<comment type="function">
    <text evidence="9">Protease that may play a role in T-cell development.</text>
</comment>
<dbReference type="OrthoDB" id="1735038at2759"/>
<keyword evidence="6" id="KW-0720">Serine protease</keyword>
<dbReference type="FunCoup" id="A0A6P3EPY4">
    <property type="interactions" value="484"/>
</dbReference>
<dbReference type="GO" id="GO:0008239">
    <property type="term" value="F:dipeptidyl-peptidase activity"/>
    <property type="evidence" value="ECO:0007669"/>
    <property type="project" value="TreeGrafter"/>
</dbReference>
<dbReference type="Proteomes" id="UP000515203">
    <property type="component" value="Unplaced"/>
</dbReference>
<dbReference type="RefSeq" id="XP_004628534.1">
    <property type="nucleotide sequence ID" value="XM_004628477.2"/>
</dbReference>
<dbReference type="GO" id="GO:0006508">
    <property type="term" value="P:proteolysis"/>
    <property type="evidence" value="ECO:0007669"/>
    <property type="project" value="UniProtKB-KW"/>
</dbReference>
<evidence type="ECO:0000256" key="9">
    <source>
        <dbReference type="ARBA" id="ARBA00058062"/>
    </source>
</evidence>